<name>A0A640RY46_9ACTN</name>
<dbReference type="RefSeq" id="WP_159468752.1">
    <property type="nucleotide sequence ID" value="NZ_BAAATH010000008.1"/>
</dbReference>
<sequence length="162" mass="17475">MPDWFNRKRWERQLAWRAQVAVATHALFLGSVDGAAPDSYIGEAVYDSKAVTGALRELASGSIPSRPFVPTLMEAAAAVTKLVDLRPSWIDYCNSRSGLDPAAADESSEMARQYVSGDACRAWPRFDEAQAALGPAVEALRRLQPELADFCGSDIMAGRGAA</sequence>
<evidence type="ECO:0000313" key="2">
    <source>
        <dbReference type="Proteomes" id="UP000435837"/>
    </source>
</evidence>
<reference evidence="1 2" key="1">
    <citation type="submission" date="2019-12" db="EMBL/GenBank/DDBJ databases">
        <title>Whole genome shotgun sequence of Streptomyces caniferus NBRC 15389.</title>
        <authorList>
            <person name="Ichikawa N."/>
            <person name="Kimura A."/>
            <person name="Kitahashi Y."/>
            <person name="Komaki H."/>
            <person name="Tamura T."/>
        </authorList>
    </citation>
    <scope>NUCLEOTIDE SEQUENCE [LARGE SCALE GENOMIC DNA]</scope>
    <source>
        <strain evidence="1 2">NBRC 15389</strain>
    </source>
</reference>
<gene>
    <name evidence="1" type="ORF">Scani_00160</name>
</gene>
<comment type="caution">
    <text evidence="1">The sequence shown here is derived from an EMBL/GenBank/DDBJ whole genome shotgun (WGS) entry which is preliminary data.</text>
</comment>
<evidence type="ECO:0000313" key="1">
    <source>
        <dbReference type="EMBL" id="GFE03748.1"/>
    </source>
</evidence>
<dbReference type="OrthoDB" id="4206237at2"/>
<proteinExistence type="predicted"/>
<dbReference type="EMBL" id="BLIN01000001">
    <property type="protein sequence ID" value="GFE03748.1"/>
    <property type="molecule type" value="Genomic_DNA"/>
</dbReference>
<dbReference type="Proteomes" id="UP000435837">
    <property type="component" value="Unassembled WGS sequence"/>
</dbReference>
<organism evidence="1 2">
    <name type="scientific">Streptomyces caniferus</name>
    <dbReference type="NCBI Taxonomy" id="285557"/>
    <lineage>
        <taxon>Bacteria</taxon>
        <taxon>Bacillati</taxon>
        <taxon>Actinomycetota</taxon>
        <taxon>Actinomycetes</taxon>
        <taxon>Kitasatosporales</taxon>
        <taxon>Streptomycetaceae</taxon>
        <taxon>Streptomyces</taxon>
    </lineage>
</organism>
<accession>A0A640RY46</accession>
<protein>
    <submittedName>
        <fullName evidence="1">Uncharacterized protein</fullName>
    </submittedName>
</protein>
<dbReference type="AlphaFoldDB" id="A0A640RY46"/>